<feature type="chain" id="PRO_5044866367" evidence="1">
    <location>
        <begin position="24"/>
        <end position="204"/>
    </location>
</feature>
<organism evidence="2 3">
    <name type="scientific">Sinanodonta woodiana</name>
    <name type="common">Chinese pond mussel</name>
    <name type="synonym">Anodonta woodiana</name>
    <dbReference type="NCBI Taxonomy" id="1069815"/>
    <lineage>
        <taxon>Eukaryota</taxon>
        <taxon>Metazoa</taxon>
        <taxon>Spiralia</taxon>
        <taxon>Lophotrochozoa</taxon>
        <taxon>Mollusca</taxon>
        <taxon>Bivalvia</taxon>
        <taxon>Autobranchia</taxon>
        <taxon>Heteroconchia</taxon>
        <taxon>Palaeoheterodonta</taxon>
        <taxon>Unionida</taxon>
        <taxon>Unionoidea</taxon>
        <taxon>Unionidae</taxon>
        <taxon>Unioninae</taxon>
        <taxon>Sinanodonta</taxon>
    </lineage>
</organism>
<evidence type="ECO:0000256" key="1">
    <source>
        <dbReference type="SAM" id="SignalP"/>
    </source>
</evidence>
<dbReference type="AlphaFoldDB" id="A0ABD3V9A1"/>
<accession>A0ABD3V9A1</accession>
<protein>
    <submittedName>
        <fullName evidence="2">Uncharacterized protein</fullName>
    </submittedName>
</protein>
<keyword evidence="3" id="KW-1185">Reference proteome</keyword>
<evidence type="ECO:0000313" key="3">
    <source>
        <dbReference type="Proteomes" id="UP001634394"/>
    </source>
</evidence>
<reference evidence="2 3" key="1">
    <citation type="submission" date="2024-11" db="EMBL/GenBank/DDBJ databases">
        <title>Chromosome-level genome assembly of the freshwater bivalve Anodonta woodiana.</title>
        <authorList>
            <person name="Chen X."/>
        </authorList>
    </citation>
    <scope>NUCLEOTIDE SEQUENCE [LARGE SCALE GENOMIC DNA]</scope>
    <source>
        <strain evidence="2">MN2024</strain>
        <tissue evidence="2">Gills</tissue>
    </source>
</reference>
<keyword evidence="1" id="KW-0732">Signal</keyword>
<dbReference type="Proteomes" id="UP001634394">
    <property type="component" value="Unassembled WGS sequence"/>
</dbReference>
<dbReference type="SUPFAM" id="SSF57501">
    <property type="entry name" value="Cystine-knot cytokines"/>
    <property type="match status" value="1"/>
</dbReference>
<evidence type="ECO:0000313" key="2">
    <source>
        <dbReference type="EMBL" id="KAL3857448.1"/>
    </source>
</evidence>
<comment type="caution">
    <text evidence="2">The sequence shown here is derived from an EMBL/GenBank/DDBJ whole genome shotgun (WGS) entry which is preliminary data.</text>
</comment>
<sequence>MFLYQMIVGSSVLLVCCIHGSSLTPPETPRNHSSIPLDINHQVKYLQRNHSSMPLNINHHAKYLLRNHSSMQLNINHQAKYLQRNNSSMSLDINHQAKHFQGNDIFQERERKARDVEAQCRNTLGQRAICHWNYQTDIDITREPAVIQKVVCRRPRVFLNKQMFTCETLYTQMIFRRTNCIGDDCSVYQSVPVGCFAAEPCIVQ</sequence>
<gene>
    <name evidence="2" type="ORF">ACJMK2_012118</name>
</gene>
<name>A0ABD3V9A1_SINWO</name>
<dbReference type="EMBL" id="JBJQND010000013">
    <property type="protein sequence ID" value="KAL3857448.1"/>
    <property type="molecule type" value="Genomic_DNA"/>
</dbReference>
<feature type="signal peptide" evidence="1">
    <location>
        <begin position="1"/>
        <end position="23"/>
    </location>
</feature>
<dbReference type="InterPro" id="IPR029034">
    <property type="entry name" value="Cystine-knot_cytokine"/>
</dbReference>
<dbReference type="Gene3D" id="2.10.90.10">
    <property type="entry name" value="Cystine-knot cytokines"/>
    <property type="match status" value="1"/>
</dbReference>
<proteinExistence type="predicted"/>